<dbReference type="AlphaFoldDB" id="G2YUL4"/>
<name>G2YUL4_BOTF4</name>
<dbReference type="Proteomes" id="UP000008177">
    <property type="component" value="Unplaced contigs"/>
</dbReference>
<reference evidence="2" key="1">
    <citation type="journal article" date="2011" name="PLoS Genet.">
        <title>Genomic analysis of the necrotrophic fungal pathogens Sclerotinia sclerotiorum and Botrytis cinerea.</title>
        <authorList>
            <person name="Amselem J."/>
            <person name="Cuomo C.A."/>
            <person name="van Kan J.A."/>
            <person name="Viaud M."/>
            <person name="Benito E.P."/>
            <person name="Couloux A."/>
            <person name="Coutinho P.M."/>
            <person name="de Vries R.P."/>
            <person name="Dyer P.S."/>
            <person name="Fillinger S."/>
            <person name="Fournier E."/>
            <person name="Gout L."/>
            <person name="Hahn M."/>
            <person name="Kohn L."/>
            <person name="Lapalu N."/>
            <person name="Plummer K.M."/>
            <person name="Pradier J.M."/>
            <person name="Quevillon E."/>
            <person name="Sharon A."/>
            <person name="Simon A."/>
            <person name="ten Have A."/>
            <person name="Tudzynski B."/>
            <person name="Tudzynski P."/>
            <person name="Wincker P."/>
            <person name="Andrew M."/>
            <person name="Anthouard V."/>
            <person name="Beever R.E."/>
            <person name="Beffa R."/>
            <person name="Benoit I."/>
            <person name="Bouzid O."/>
            <person name="Brault B."/>
            <person name="Chen Z."/>
            <person name="Choquer M."/>
            <person name="Collemare J."/>
            <person name="Cotton P."/>
            <person name="Danchin E.G."/>
            <person name="Da Silva C."/>
            <person name="Gautier A."/>
            <person name="Giraud C."/>
            <person name="Giraud T."/>
            <person name="Gonzalez C."/>
            <person name="Grossetete S."/>
            <person name="Guldener U."/>
            <person name="Henrissat B."/>
            <person name="Howlett B.J."/>
            <person name="Kodira C."/>
            <person name="Kretschmer M."/>
            <person name="Lappartient A."/>
            <person name="Leroch M."/>
            <person name="Levis C."/>
            <person name="Mauceli E."/>
            <person name="Neuveglise C."/>
            <person name="Oeser B."/>
            <person name="Pearson M."/>
            <person name="Poulain J."/>
            <person name="Poussereau N."/>
            <person name="Quesneville H."/>
            <person name="Rascle C."/>
            <person name="Schumacher J."/>
            <person name="Segurens B."/>
            <person name="Sexton A."/>
            <person name="Silva E."/>
            <person name="Sirven C."/>
            <person name="Soanes D.M."/>
            <person name="Talbot N.J."/>
            <person name="Templeton M."/>
            <person name="Yandava C."/>
            <person name="Yarden O."/>
            <person name="Zeng Q."/>
            <person name="Rollins J.A."/>
            <person name="Lebrun M.H."/>
            <person name="Dickman M."/>
        </authorList>
    </citation>
    <scope>NUCLEOTIDE SEQUENCE [LARGE SCALE GENOMIC DNA]</scope>
    <source>
        <strain evidence="2">T4</strain>
    </source>
</reference>
<dbReference type="HOGENOM" id="CLU_2978893_0_0_1"/>
<accession>G2YUL4</accession>
<dbReference type="EMBL" id="FQ790354">
    <property type="protein sequence ID" value="CCD55312.1"/>
    <property type="molecule type" value="Genomic_DNA"/>
</dbReference>
<evidence type="ECO:0000313" key="1">
    <source>
        <dbReference type="EMBL" id="CCD55312.1"/>
    </source>
</evidence>
<protein>
    <submittedName>
        <fullName evidence="1">Uncharacterized protein</fullName>
    </submittedName>
</protein>
<proteinExistence type="predicted"/>
<sequence>MYCVQHIQNIVLLSPTLSINWHATASSGPDAFHHFQNSHAAFAHSSTNAMRPSMIVRQ</sequence>
<dbReference type="InParanoid" id="G2YUL4"/>
<organism evidence="1 2">
    <name type="scientific">Botryotinia fuckeliana (strain T4)</name>
    <name type="common">Noble rot fungus</name>
    <name type="synonym">Botrytis cinerea</name>
    <dbReference type="NCBI Taxonomy" id="999810"/>
    <lineage>
        <taxon>Eukaryota</taxon>
        <taxon>Fungi</taxon>
        <taxon>Dikarya</taxon>
        <taxon>Ascomycota</taxon>
        <taxon>Pezizomycotina</taxon>
        <taxon>Leotiomycetes</taxon>
        <taxon>Helotiales</taxon>
        <taxon>Sclerotiniaceae</taxon>
        <taxon>Botrytis</taxon>
    </lineage>
</organism>
<evidence type="ECO:0000313" key="2">
    <source>
        <dbReference type="Proteomes" id="UP000008177"/>
    </source>
</evidence>
<gene>
    <name evidence="1" type="ORF">BofuT4_uP157080.1</name>
</gene>